<dbReference type="InterPro" id="IPR001580">
    <property type="entry name" value="Calret/calnex"/>
</dbReference>
<comment type="similarity">
    <text evidence="2 9">Belongs to the calreticulin family.</text>
</comment>
<keyword evidence="9" id="KW-0732">Signal</keyword>
<dbReference type="PRINTS" id="PR00626">
    <property type="entry name" value="CALRETICULIN"/>
</dbReference>
<name>A0A0J9XDN0_GEOCN</name>
<reference evidence="11" key="1">
    <citation type="submission" date="2014-03" db="EMBL/GenBank/DDBJ databases">
        <authorList>
            <person name="Casaregola S."/>
        </authorList>
    </citation>
    <scope>NUCLEOTIDE SEQUENCE [LARGE SCALE GENOMIC DNA]</scope>
    <source>
        <strain evidence="11">CLIB 918</strain>
    </source>
</reference>
<evidence type="ECO:0000256" key="4">
    <source>
        <dbReference type="ARBA" id="ARBA00022824"/>
    </source>
</evidence>
<keyword evidence="3 9" id="KW-0812">Transmembrane</keyword>
<keyword evidence="6 9" id="KW-0472">Membrane</keyword>
<proteinExistence type="inferred from homology"/>
<comment type="caution">
    <text evidence="11">The sequence shown here is derived from an EMBL/GenBank/DDBJ whole genome shotgun (WGS) entry which is preliminary data.</text>
</comment>
<feature type="chain" id="PRO_5005120567" evidence="9">
    <location>
        <begin position="19"/>
        <end position="563"/>
    </location>
</feature>
<dbReference type="Proteomes" id="UP000242525">
    <property type="component" value="Unassembled WGS sequence"/>
</dbReference>
<dbReference type="PANTHER" id="PTHR11073">
    <property type="entry name" value="CALRETICULIN AND CALNEXIN"/>
    <property type="match status" value="1"/>
</dbReference>
<evidence type="ECO:0000313" key="12">
    <source>
        <dbReference type="Proteomes" id="UP000242525"/>
    </source>
</evidence>
<dbReference type="OrthoDB" id="1938156at2759"/>
<evidence type="ECO:0000256" key="6">
    <source>
        <dbReference type="ARBA" id="ARBA00023136"/>
    </source>
</evidence>
<accession>A0A0J9XDN0</accession>
<dbReference type="Pfam" id="PF00262">
    <property type="entry name" value="Calreticulin"/>
    <property type="match status" value="1"/>
</dbReference>
<dbReference type="GO" id="GO:0051082">
    <property type="term" value="F:unfolded protein binding"/>
    <property type="evidence" value="ECO:0007669"/>
    <property type="project" value="InterPro"/>
</dbReference>
<dbReference type="FunFam" id="2.60.120.200:FF:000011">
    <property type="entry name" value="Probable calnexin"/>
    <property type="match status" value="1"/>
</dbReference>
<dbReference type="SUPFAM" id="SSF49899">
    <property type="entry name" value="Concanavalin A-like lectins/glucanases"/>
    <property type="match status" value="2"/>
</dbReference>
<feature type="compositionally biased region" description="Polar residues" evidence="10">
    <location>
        <begin position="544"/>
        <end position="556"/>
    </location>
</feature>
<evidence type="ECO:0000256" key="2">
    <source>
        <dbReference type="ARBA" id="ARBA00010983"/>
    </source>
</evidence>
<keyword evidence="5 9" id="KW-1133">Transmembrane helix</keyword>
<comment type="subcellular location">
    <subcellularLocation>
        <location evidence="1">Endoplasmic reticulum membrane</location>
        <topology evidence="1">Single-pass type I membrane protein</topology>
    </subcellularLocation>
</comment>
<feature type="region of interest" description="Disordered" evidence="10">
    <location>
        <begin position="236"/>
        <end position="291"/>
    </location>
</feature>
<dbReference type="Gene3D" id="2.60.120.200">
    <property type="match status" value="1"/>
</dbReference>
<dbReference type="AlphaFoldDB" id="A0A0J9XDN0"/>
<evidence type="ECO:0000256" key="5">
    <source>
        <dbReference type="ARBA" id="ARBA00022989"/>
    </source>
</evidence>
<dbReference type="EMBL" id="CCBN010000011">
    <property type="protein sequence ID" value="CDO55371.1"/>
    <property type="molecule type" value="Genomic_DNA"/>
</dbReference>
<sequence length="563" mass="63888">MKFSILAAISLLAYTAKAQLGEDDQGKKIIGHPPFKPYFPKDFVFFEQFTEEIGKIWKPSNAIKTGTDGELSYVGKWSIEESTVLPGFKNDKGLAVKSPAAHHAISAILPEPLDNKGKTLVVQYEVKFQKVHECGGAYIKLLSDSDELRSEEFSNETPYQVMFGPDKCGSTNKIHFIIRRKNPITGDYEEKHLNNPPPALLNRLTNLYTLVIKENQDFEIRVNGQIIRAGNLLDDNVMAPSINPPREIDDENDTKPSDWVDNVSIPDPSQSTKPEDWDEDEPAQIPDPEAIKPEDWKEDVDEYIPDPEAEIPEDWDTEEDGEFVPPEIPNPECEFHGCGPWTAPLIRNPKYKGKWAQPMIENPDYKGPWAPRKIPNPNYYEDATPSDLEPIGAIGIEIWTIQNDIIFDNFYLGHSIQEAEEIGNATFIPKNVIEKRQEDEELELMEKKRHRNYDTWIDHFTDDPVDFIFEFSRFFIVNFKSNPFEFILNQPLVFLAVVAVLTVVSTVLLGFIGILYVLVNPSSDKPVEKVKKESVSTEQEKTSGKSSATKKNATTSKRTRATN</sequence>
<dbReference type="GO" id="GO:0006457">
    <property type="term" value="P:protein folding"/>
    <property type="evidence" value="ECO:0007669"/>
    <property type="project" value="InterPro"/>
</dbReference>
<feature type="signal peptide" evidence="9">
    <location>
        <begin position="1"/>
        <end position="18"/>
    </location>
</feature>
<dbReference type="InterPro" id="IPR009033">
    <property type="entry name" value="Calreticulin/calnexin_P_dom_sf"/>
</dbReference>
<feature type="compositionally biased region" description="Basic and acidic residues" evidence="10">
    <location>
        <begin position="525"/>
        <end position="543"/>
    </location>
</feature>
<dbReference type="PROSITE" id="PS00803">
    <property type="entry name" value="CALRETICULIN_1"/>
    <property type="match status" value="1"/>
</dbReference>
<evidence type="ECO:0000256" key="1">
    <source>
        <dbReference type="ARBA" id="ARBA00004115"/>
    </source>
</evidence>
<evidence type="ECO:0000256" key="7">
    <source>
        <dbReference type="ARBA" id="ARBA00023186"/>
    </source>
</evidence>
<dbReference type="SUPFAM" id="SSF63887">
    <property type="entry name" value="P-domain of calnexin/calreticulin"/>
    <property type="match status" value="1"/>
</dbReference>
<evidence type="ECO:0000256" key="3">
    <source>
        <dbReference type="ARBA" id="ARBA00022692"/>
    </source>
</evidence>
<keyword evidence="7 9" id="KW-0143">Chaperone</keyword>
<keyword evidence="12" id="KW-1185">Reference proteome</keyword>
<dbReference type="GO" id="GO:0036503">
    <property type="term" value="P:ERAD pathway"/>
    <property type="evidence" value="ECO:0007669"/>
    <property type="project" value="TreeGrafter"/>
</dbReference>
<dbReference type="GO" id="GO:0005509">
    <property type="term" value="F:calcium ion binding"/>
    <property type="evidence" value="ECO:0007669"/>
    <property type="project" value="InterPro"/>
</dbReference>
<gene>
    <name evidence="11" type="ORF">BN980_GECA11s00175g</name>
</gene>
<feature type="transmembrane region" description="Helical" evidence="9">
    <location>
        <begin position="492"/>
        <end position="519"/>
    </location>
</feature>
<dbReference type="InterPro" id="IPR018124">
    <property type="entry name" value="Calret/calnex_CS"/>
</dbReference>
<evidence type="ECO:0000256" key="9">
    <source>
        <dbReference type="RuleBase" id="RU362126"/>
    </source>
</evidence>
<dbReference type="Gene3D" id="2.10.250.10">
    <property type="entry name" value="Calreticulin/calnexin, P domain"/>
    <property type="match status" value="1"/>
</dbReference>
<dbReference type="STRING" id="1173061.A0A0J9XDN0"/>
<keyword evidence="8" id="KW-1015">Disulfide bond</keyword>
<feature type="region of interest" description="Disordered" evidence="10">
    <location>
        <begin position="525"/>
        <end position="563"/>
    </location>
</feature>
<dbReference type="GO" id="GO:0005789">
    <property type="term" value="C:endoplasmic reticulum membrane"/>
    <property type="evidence" value="ECO:0007669"/>
    <property type="project" value="UniProtKB-SubCell"/>
</dbReference>
<evidence type="ECO:0000256" key="10">
    <source>
        <dbReference type="SAM" id="MobiDB-lite"/>
    </source>
</evidence>
<dbReference type="PROSITE" id="PS00804">
    <property type="entry name" value="CALRETICULIN_2"/>
    <property type="match status" value="1"/>
</dbReference>
<dbReference type="PANTHER" id="PTHR11073:SF1">
    <property type="entry name" value="CALNEXIN 14D-RELATED"/>
    <property type="match status" value="1"/>
</dbReference>
<feature type="disulfide bond" evidence="8">
    <location>
        <begin position="134"/>
        <end position="168"/>
    </location>
</feature>
<evidence type="ECO:0000313" key="11">
    <source>
        <dbReference type="EMBL" id="CDO55371.1"/>
    </source>
</evidence>
<dbReference type="FunFam" id="2.10.250.10:FF:000001">
    <property type="entry name" value="Calnexin homolog"/>
    <property type="match status" value="1"/>
</dbReference>
<protein>
    <submittedName>
        <fullName evidence="11">Similar to Saccharomyces cerevisiae YAL058W CNE1 Calnexin integral membrane ER chaperone involved in folding and quality control of glycoproteins</fullName>
    </submittedName>
</protein>
<keyword evidence="4 9" id="KW-0256">Endoplasmic reticulum</keyword>
<evidence type="ECO:0000256" key="8">
    <source>
        <dbReference type="PIRSR" id="PIRSR601580-3"/>
    </source>
</evidence>
<dbReference type="InterPro" id="IPR013320">
    <property type="entry name" value="ConA-like_dom_sf"/>
</dbReference>
<organism evidence="11 12">
    <name type="scientific">Geotrichum candidum</name>
    <name type="common">Oospora lactis</name>
    <name type="synonym">Dipodascus geotrichum</name>
    <dbReference type="NCBI Taxonomy" id="1173061"/>
    <lineage>
        <taxon>Eukaryota</taxon>
        <taxon>Fungi</taxon>
        <taxon>Dikarya</taxon>
        <taxon>Ascomycota</taxon>
        <taxon>Saccharomycotina</taxon>
        <taxon>Dipodascomycetes</taxon>
        <taxon>Dipodascales</taxon>
        <taxon>Dipodascaceae</taxon>
        <taxon>Geotrichum</taxon>
    </lineage>
</organism>